<reference evidence="1 2" key="1">
    <citation type="submission" date="2019-01" db="EMBL/GenBank/DDBJ databases">
        <title>A draft genome assembly of the solar-powered sea slug Elysia chlorotica.</title>
        <authorList>
            <person name="Cai H."/>
            <person name="Li Q."/>
            <person name="Fang X."/>
            <person name="Li J."/>
            <person name="Curtis N.E."/>
            <person name="Altenburger A."/>
            <person name="Shibata T."/>
            <person name="Feng M."/>
            <person name="Maeda T."/>
            <person name="Schwartz J.A."/>
            <person name="Shigenobu S."/>
            <person name="Lundholm N."/>
            <person name="Nishiyama T."/>
            <person name="Yang H."/>
            <person name="Hasebe M."/>
            <person name="Li S."/>
            <person name="Pierce S.K."/>
            <person name="Wang J."/>
        </authorList>
    </citation>
    <scope>NUCLEOTIDE SEQUENCE [LARGE SCALE GENOMIC DNA]</scope>
    <source>
        <strain evidence="1">EC2010</strain>
        <tissue evidence="1">Whole organism of an adult</tissue>
    </source>
</reference>
<evidence type="ECO:0000313" key="1">
    <source>
        <dbReference type="EMBL" id="RUS71457.1"/>
    </source>
</evidence>
<dbReference type="OrthoDB" id="8952144at2759"/>
<protein>
    <submittedName>
        <fullName evidence="1">Uncharacterized protein</fullName>
    </submittedName>
</protein>
<sequence>MPDQFSPYPKTRIIDCTELSRHLRRLQDIHSMAAERIRKVAQQREAPQARGVRLNPGDLVLVRQNLPGRTKIQDLWGEIVHVVVSTPPAEGGPFVIRPRDEEGPIRRVTGSQLRLYHEPTDRIISSCIPDENINDTNSFKEIDRPVPLPRKSLRFHKTPVRLDL</sequence>
<comment type="caution">
    <text evidence="1">The sequence shown here is derived from an EMBL/GenBank/DDBJ whole genome shotgun (WGS) entry which is preliminary data.</text>
</comment>
<dbReference type="EMBL" id="RQTK01001207">
    <property type="protein sequence ID" value="RUS71457.1"/>
    <property type="molecule type" value="Genomic_DNA"/>
</dbReference>
<name>A0A3S0Z626_ELYCH</name>
<dbReference type="AlphaFoldDB" id="A0A3S0Z626"/>
<accession>A0A3S0Z626</accession>
<evidence type="ECO:0000313" key="2">
    <source>
        <dbReference type="Proteomes" id="UP000271974"/>
    </source>
</evidence>
<gene>
    <name evidence="1" type="ORF">EGW08_020772</name>
</gene>
<proteinExistence type="predicted"/>
<dbReference type="Proteomes" id="UP000271974">
    <property type="component" value="Unassembled WGS sequence"/>
</dbReference>
<keyword evidence="2" id="KW-1185">Reference proteome</keyword>
<organism evidence="1 2">
    <name type="scientific">Elysia chlorotica</name>
    <name type="common">Eastern emerald elysia</name>
    <name type="synonym">Sea slug</name>
    <dbReference type="NCBI Taxonomy" id="188477"/>
    <lineage>
        <taxon>Eukaryota</taxon>
        <taxon>Metazoa</taxon>
        <taxon>Spiralia</taxon>
        <taxon>Lophotrochozoa</taxon>
        <taxon>Mollusca</taxon>
        <taxon>Gastropoda</taxon>
        <taxon>Heterobranchia</taxon>
        <taxon>Euthyneura</taxon>
        <taxon>Panpulmonata</taxon>
        <taxon>Sacoglossa</taxon>
        <taxon>Placobranchoidea</taxon>
        <taxon>Plakobranchidae</taxon>
        <taxon>Elysia</taxon>
    </lineage>
</organism>